<dbReference type="EMBL" id="JAPDFR010000001">
    <property type="protein sequence ID" value="KAK0391051.1"/>
    <property type="molecule type" value="Genomic_DNA"/>
</dbReference>
<organism evidence="1 2">
    <name type="scientific">Sarocladium strictum</name>
    <name type="common">Black bundle disease fungus</name>
    <name type="synonym">Acremonium strictum</name>
    <dbReference type="NCBI Taxonomy" id="5046"/>
    <lineage>
        <taxon>Eukaryota</taxon>
        <taxon>Fungi</taxon>
        <taxon>Dikarya</taxon>
        <taxon>Ascomycota</taxon>
        <taxon>Pezizomycotina</taxon>
        <taxon>Sordariomycetes</taxon>
        <taxon>Hypocreomycetidae</taxon>
        <taxon>Hypocreales</taxon>
        <taxon>Sarocladiaceae</taxon>
        <taxon>Sarocladium</taxon>
    </lineage>
</organism>
<gene>
    <name evidence="1" type="ORF">NLU13_0553</name>
</gene>
<proteinExistence type="predicted"/>
<comment type="caution">
    <text evidence="1">The sequence shown here is derived from an EMBL/GenBank/DDBJ whole genome shotgun (WGS) entry which is preliminary data.</text>
</comment>
<sequence>MRLCVGDRCRTRRHQHSSGLQKPGCENKPWASTQRLALFISRRRSRHRYKTPLLHPPSPRVIVVPRVGAFSLLLQKGTCSLVYDLTGCWRTLTTSDLPIRREQ</sequence>
<protein>
    <submittedName>
        <fullName evidence="1">Uncharacterized protein</fullName>
    </submittedName>
</protein>
<evidence type="ECO:0000313" key="1">
    <source>
        <dbReference type="EMBL" id="KAK0391051.1"/>
    </source>
</evidence>
<keyword evidence="2" id="KW-1185">Reference proteome</keyword>
<accession>A0AA39LAW9</accession>
<evidence type="ECO:0000313" key="2">
    <source>
        <dbReference type="Proteomes" id="UP001175261"/>
    </source>
</evidence>
<reference evidence="1" key="1">
    <citation type="submission" date="2022-10" db="EMBL/GenBank/DDBJ databases">
        <title>Determination and structural analysis of whole genome sequence of Sarocladium strictum F4-1.</title>
        <authorList>
            <person name="Hu L."/>
            <person name="Jiang Y."/>
        </authorList>
    </citation>
    <scope>NUCLEOTIDE SEQUENCE</scope>
    <source>
        <strain evidence="1">F4-1</strain>
    </source>
</reference>
<dbReference type="AlphaFoldDB" id="A0AA39LAW9"/>
<name>A0AA39LAW9_SARSR</name>
<dbReference type="Proteomes" id="UP001175261">
    <property type="component" value="Unassembled WGS sequence"/>
</dbReference>